<keyword evidence="4" id="KW-0804">Transcription</keyword>
<dbReference type="SUPFAM" id="SSF88659">
    <property type="entry name" value="Sigma3 and sigma4 domains of RNA polymerase sigma factors"/>
    <property type="match status" value="1"/>
</dbReference>
<name>A0A4Q0M6Y4_9SPHI</name>
<dbReference type="InterPro" id="IPR014327">
    <property type="entry name" value="RNA_pol_sigma70_bacteroid"/>
</dbReference>
<dbReference type="EMBL" id="RXOC01000009">
    <property type="protein sequence ID" value="RXF68838.1"/>
    <property type="molecule type" value="Genomic_DNA"/>
</dbReference>
<comment type="caution">
    <text evidence="7">The sequence shown here is derived from an EMBL/GenBank/DDBJ whole genome shotgun (WGS) entry which is preliminary data.</text>
</comment>
<dbReference type="PANTHER" id="PTHR43133">
    <property type="entry name" value="RNA POLYMERASE ECF-TYPE SIGMA FACTO"/>
    <property type="match status" value="1"/>
</dbReference>
<evidence type="ECO:0000313" key="8">
    <source>
        <dbReference type="Proteomes" id="UP000290848"/>
    </source>
</evidence>
<dbReference type="InterPro" id="IPR007627">
    <property type="entry name" value="RNA_pol_sigma70_r2"/>
</dbReference>
<dbReference type="NCBIfam" id="TIGR02985">
    <property type="entry name" value="Sig70_bacteroi1"/>
    <property type="match status" value="1"/>
</dbReference>
<dbReference type="InterPro" id="IPR013324">
    <property type="entry name" value="RNA_pol_sigma_r3/r4-like"/>
</dbReference>
<dbReference type="SUPFAM" id="SSF88946">
    <property type="entry name" value="Sigma2 domain of RNA polymerase sigma factors"/>
    <property type="match status" value="1"/>
</dbReference>
<accession>A0A4Q0M6Y4</accession>
<gene>
    <name evidence="7" type="ORF">EKH83_14045</name>
</gene>
<dbReference type="InterPro" id="IPR013325">
    <property type="entry name" value="RNA_pol_sigma_r2"/>
</dbReference>
<proteinExistence type="inferred from homology"/>
<evidence type="ECO:0000256" key="4">
    <source>
        <dbReference type="ARBA" id="ARBA00023163"/>
    </source>
</evidence>
<evidence type="ECO:0000259" key="6">
    <source>
        <dbReference type="Pfam" id="PF08281"/>
    </source>
</evidence>
<dbReference type="RefSeq" id="WP_128770080.1">
    <property type="nucleotide sequence ID" value="NZ_RXOC01000009.1"/>
</dbReference>
<feature type="domain" description="RNA polymerase sigma-70 region 2" evidence="5">
    <location>
        <begin position="27"/>
        <end position="93"/>
    </location>
</feature>
<dbReference type="InterPro" id="IPR013249">
    <property type="entry name" value="RNA_pol_sigma70_r4_t2"/>
</dbReference>
<dbReference type="InterPro" id="IPR036388">
    <property type="entry name" value="WH-like_DNA-bd_sf"/>
</dbReference>
<evidence type="ECO:0000313" key="7">
    <source>
        <dbReference type="EMBL" id="RXF68838.1"/>
    </source>
</evidence>
<dbReference type="CDD" id="cd06171">
    <property type="entry name" value="Sigma70_r4"/>
    <property type="match status" value="1"/>
</dbReference>
<organism evidence="7 8">
    <name type="scientific">Arcticibacter tournemirensis</name>
    <dbReference type="NCBI Taxonomy" id="699437"/>
    <lineage>
        <taxon>Bacteria</taxon>
        <taxon>Pseudomonadati</taxon>
        <taxon>Bacteroidota</taxon>
        <taxon>Sphingobacteriia</taxon>
        <taxon>Sphingobacteriales</taxon>
        <taxon>Sphingobacteriaceae</taxon>
        <taxon>Arcticibacter</taxon>
    </lineage>
</organism>
<comment type="similarity">
    <text evidence="1">Belongs to the sigma-70 factor family. ECF subfamily.</text>
</comment>
<feature type="domain" description="RNA polymerase sigma factor 70 region 4 type 2" evidence="6">
    <location>
        <begin position="123"/>
        <end position="175"/>
    </location>
</feature>
<keyword evidence="3" id="KW-0731">Sigma factor</keyword>
<keyword evidence="2" id="KW-0805">Transcription regulation</keyword>
<evidence type="ECO:0000259" key="5">
    <source>
        <dbReference type="Pfam" id="PF04542"/>
    </source>
</evidence>
<evidence type="ECO:0000256" key="2">
    <source>
        <dbReference type="ARBA" id="ARBA00023015"/>
    </source>
</evidence>
<dbReference type="Pfam" id="PF08281">
    <property type="entry name" value="Sigma70_r4_2"/>
    <property type="match status" value="1"/>
</dbReference>
<sequence length="192" mass="22441">MYSIKGEGKNRGGERGHENEIDLKSVFDEYYDRLIYFAVQLINDREQAQDVVQEAFVKYWDYRENIASERYAVKNYLYTTVKHLSFNVLRHNRIVDKYVEKQPLTEPADQPVIDAIITSEVLAEIHLAIQSLPENYRIISLKGFFAGKKNQEIADELGMSVNTVKKQKQKALQLLRLKLTSDLFAILLWYTF</sequence>
<dbReference type="InterPro" id="IPR014284">
    <property type="entry name" value="RNA_pol_sigma-70_dom"/>
</dbReference>
<dbReference type="Gene3D" id="1.10.10.10">
    <property type="entry name" value="Winged helix-like DNA-binding domain superfamily/Winged helix DNA-binding domain"/>
    <property type="match status" value="1"/>
</dbReference>
<dbReference type="NCBIfam" id="TIGR02937">
    <property type="entry name" value="sigma70-ECF"/>
    <property type="match status" value="1"/>
</dbReference>
<dbReference type="GO" id="GO:0003677">
    <property type="term" value="F:DNA binding"/>
    <property type="evidence" value="ECO:0007669"/>
    <property type="project" value="InterPro"/>
</dbReference>
<evidence type="ECO:0000256" key="1">
    <source>
        <dbReference type="ARBA" id="ARBA00010641"/>
    </source>
</evidence>
<dbReference type="GO" id="GO:0016987">
    <property type="term" value="F:sigma factor activity"/>
    <property type="evidence" value="ECO:0007669"/>
    <property type="project" value="UniProtKB-KW"/>
</dbReference>
<dbReference type="AlphaFoldDB" id="A0A4Q0M6Y4"/>
<dbReference type="Pfam" id="PF04542">
    <property type="entry name" value="Sigma70_r2"/>
    <property type="match status" value="1"/>
</dbReference>
<dbReference type="Gene3D" id="1.10.1740.10">
    <property type="match status" value="1"/>
</dbReference>
<protein>
    <submittedName>
        <fullName evidence="7">RNA polymerase sigma-70 factor</fullName>
    </submittedName>
</protein>
<evidence type="ECO:0000256" key="3">
    <source>
        <dbReference type="ARBA" id="ARBA00023082"/>
    </source>
</evidence>
<dbReference type="Proteomes" id="UP000290848">
    <property type="component" value="Unassembled WGS sequence"/>
</dbReference>
<dbReference type="PANTHER" id="PTHR43133:SF46">
    <property type="entry name" value="RNA POLYMERASE SIGMA-70 FACTOR ECF SUBFAMILY"/>
    <property type="match status" value="1"/>
</dbReference>
<dbReference type="GO" id="GO:0006352">
    <property type="term" value="P:DNA-templated transcription initiation"/>
    <property type="evidence" value="ECO:0007669"/>
    <property type="project" value="InterPro"/>
</dbReference>
<dbReference type="InterPro" id="IPR039425">
    <property type="entry name" value="RNA_pol_sigma-70-like"/>
</dbReference>
<reference evidence="7 8" key="1">
    <citation type="submission" date="2018-12" db="EMBL/GenBank/DDBJ databases">
        <title>The Draft Genome Sequence of the Soil Bacterium Pedobacter tournemirensis R1.</title>
        <authorList>
            <person name="He J."/>
        </authorList>
    </citation>
    <scope>NUCLEOTIDE SEQUENCE [LARGE SCALE GENOMIC DNA]</scope>
    <source>
        <strain evidence="7 8">R1</strain>
    </source>
</reference>